<evidence type="ECO:0000313" key="2">
    <source>
        <dbReference type="EMBL" id="MCX8305673.1"/>
    </source>
</evidence>
<keyword evidence="3" id="KW-1185">Reference proteome</keyword>
<comment type="caution">
    <text evidence="2">The sequence shown here is derived from an EMBL/GenBank/DDBJ whole genome shotgun (WGS) entry which is preliminary data.</text>
</comment>
<keyword evidence="1" id="KW-0472">Membrane</keyword>
<proteinExistence type="predicted"/>
<protein>
    <submittedName>
        <fullName evidence="2">Uncharacterized protein</fullName>
    </submittedName>
</protein>
<reference evidence="2" key="1">
    <citation type="submission" date="2022-11" db="EMBL/GenBank/DDBJ databases">
        <title>The draft genomes of two Enterobacter strains.</title>
        <authorList>
            <person name="He Y."/>
            <person name="Wu S."/>
            <person name="Feng Y."/>
            <person name="Zong Z."/>
        </authorList>
    </citation>
    <scope>NUCLEOTIDE SEQUENCE</scope>
    <source>
        <strain evidence="2">155092</strain>
    </source>
</reference>
<dbReference type="EMBL" id="JAPMLV010000009">
    <property type="protein sequence ID" value="MCX8305673.1"/>
    <property type="molecule type" value="Genomic_DNA"/>
</dbReference>
<feature type="transmembrane region" description="Helical" evidence="1">
    <location>
        <begin position="12"/>
        <end position="40"/>
    </location>
</feature>
<gene>
    <name evidence="2" type="ORF">OTG14_22265</name>
</gene>
<sequence>MRPQSDDPLVKIVYFSVTSIFFLAISANLILLFLIGLGIAEMNERAIGALVSIALALIHLMRKLIAVIGRENSNGT</sequence>
<evidence type="ECO:0000256" key="1">
    <source>
        <dbReference type="SAM" id="Phobius"/>
    </source>
</evidence>
<keyword evidence="1" id="KW-1133">Transmembrane helix</keyword>
<organism evidence="2 3">
    <name type="scientific">Enterobacter pseudoroggenkampii</name>
    <dbReference type="NCBI Taxonomy" id="2996112"/>
    <lineage>
        <taxon>Bacteria</taxon>
        <taxon>Pseudomonadati</taxon>
        <taxon>Pseudomonadota</taxon>
        <taxon>Gammaproteobacteria</taxon>
        <taxon>Enterobacterales</taxon>
        <taxon>Enterobacteriaceae</taxon>
        <taxon>Enterobacter</taxon>
    </lineage>
</organism>
<name>A0ABT3XIQ1_9ENTR</name>
<dbReference type="RefSeq" id="WP_267215765.1">
    <property type="nucleotide sequence ID" value="NZ_JAPMLV010000009.1"/>
</dbReference>
<evidence type="ECO:0000313" key="3">
    <source>
        <dbReference type="Proteomes" id="UP001163211"/>
    </source>
</evidence>
<dbReference type="Proteomes" id="UP001163211">
    <property type="component" value="Unassembled WGS sequence"/>
</dbReference>
<accession>A0ABT3XIQ1</accession>
<feature type="transmembrane region" description="Helical" evidence="1">
    <location>
        <begin position="46"/>
        <end position="65"/>
    </location>
</feature>
<keyword evidence="1" id="KW-0812">Transmembrane</keyword>